<evidence type="ECO:0000313" key="7">
    <source>
        <dbReference type="Proteomes" id="UP001251528"/>
    </source>
</evidence>
<dbReference type="InterPro" id="IPR001242">
    <property type="entry name" value="Condensation_dom"/>
</dbReference>
<dbReference type="InterPro" id="IPR023213">
    <property type="entry name" value="CAT-like_dom_sf"/>
</dbReference>
<dbReference type="GO" id="GO:0043041">
    <property type="term" value="P:amino acid activation for nonribosomal peptide biosynthetic process"/>
    <property type="evidence" value="ECO:0007669"/>
    <property type="project" value="TreeGrafter"/>
</dbReference>
<dbReference type="Gene3D" id="3.30.559.10">
    <property type="entry name" value="Chloramphenicol acetyltransferase-like domain"/>
    <property type="match status" value="2"/>
</dbReference>
<dbReference type="InterPro" id="IPR036736">
    <property type="entry name" value="ACP-like_sf"/>
</dbReference>
<dbReference type="CDD" id="cd19531">
    <property type="entry name" value="LCL_NRPS-like"/>
    <property type="match status" value="1"/>
</dbReference>
<dbReference type="GO" id="GO:0044550">
    <property type="term" value="P:secondary metabolite biosynthetic process"/>
    <property type="evidence" value="ECO:0007669"/>
    <property type="project" value="TreeGrafter"/>
</dbReference>
<evidence type="ECO:0000256" key="3">
    <source>
        <dbReference type="ARBA" id="ARBA00022598"/>
    </source>
</evidence>
<evidence type="ECO:0000256" key="1">
    <source>
        <dbReference type="ARBA" id="ARBA00022450"/>
    </source>
</evidence>
<dbReference type="InterPro" id="IPR009081">
    <property type="entry name" value="PP-bd_ACP"/>
</dbReference>
<dbReference type="Proteomes" id="UP001251528">
    <property type="component" value="Unassembled WGS sequence"/>
</dbReference>
<dbReference type="PANTHER" id="PTHR45527">
    <property type="entry name" value="NONRIBOSOMAL PEPTIDE SYNTHETASE"/>
    <property type="match status" value="1"/>
</dbReference>
<reference evidence="6" key="1">
    <citation type="submission" date="2023-06" db="EMBL/GenBank/DDBJ databases">
        <title>Conoideocrella luteorostrata (Hypocreales: Clavicipitaceae), a potential biocontrol fungus for elongate hemlock scale in United States Christmas tree production areas.</title>
        <authorList>
            <person name="Barrett H."/>
            <person name="Lovett B."/>
            <person name="Macias A.M."/>
            <person name="Stajich J.E."/>
            <person name="Kasson M.T."/>
        </authorList>
    </citation>
    <scope>NUCLEOTIDE SEQUENCE</scope>
    <source>
        <strain evidence="6">ARSEF 14590</strain>
    </source>
</reference>
<dbReference type="CDD" id="cd19542">
    <property type="entry name" value="CT_NRPS-like"/>
    <property type="match status" value="1"/>
</dbReference>
<dbReference type="InterPro" id="IPR045851">
    <property type="entry name" value="AMP-bd_C_sf"/>
</dbReference>
<dbReference type="EMBL" id="JASWJB010000342">
    <property type="protein sequence ID" value="KAK2591370.1"/>
    <property type="molecule type" value="Genomic_DNA"/>
</dbReference>
<dbReference type="Pfam" id="PF00668">
    <property type="entry name" value="Condensation"/>
    <property type="match status" value="3"/>
</dbReference>
<dbReference type="SUPFAM" id="SSF56801">
    <property type="entry name" value="Acetyl-CoA synthetase-like"/>
    <property type="match status" value="2"/>
</dbReference>
<feature type="domain" description="Carrier" evidence="5">
    <location>
        <begin position="797"/>
        <end position="871"/>
    </location>
</feature>
<evidence type="ECO:0000256" key="2">
    <source>
        <dbReference type="ARBA" id="ARBA00022553"/>
    </source>
</evidence>
<proteinExistence type="predicted"/>
<dbReference type="InterPro" id="IPR025110">
    <property type="entry name" value="AMP-bd_C"/>
</dbReference>
<protein>
    <recommendedName>
        <fullName evidence="5">Carrier domain-containing protein</fullName>
    </recommendedName>
</protein>
<dbReference type="PROSITE" id="PS00455">
    <property type="entry name" value="AMP_BINDING"/>
    <property type="match status" value="2"/>
</dbReference>
<keyword evidence="3" id="KW-0436">Ligase</keyword>
<dbReference type="InterPro" id="IPR029063">
    <property type="entry name" value="SAM-dependent_MTases_sf"/>
</dbReference>
<dbReference type="FunFam" id="3.30.300.30:FF:000084">
    <property type="entry name" value="Enniatin synthase"/>
    <property type="match status" value="1"/>
</dbReference>
<evidence type="ECO:0000313" key="6">
    <source>
        <dbReference type="EMBL" id="KAK2591370.1"/>
    </source>
</evidence>
<dbReference type="FunFam" id="3.30.300.30:FF:000015">
    <property type="entry name" value="Nonribosomal peptide synthase SidD"/>
    <property type="match status" value="1"/>
</dbReference>
<dbReference type="Pfam" id="PF00550">
    <property type="entry name" value="PP-binding"/>
    <property type="match status" value="2"/>
</dbReference>
<keyword evidence="2" id="KW-0597">Phosphoprotein</keyword>
<dbReference type="GO" id="GO:0016874">
    <property type="term" value="F:ligase activity"/>
    <property type="evidence" value="ECO:0007669"/>
    <property type="project" value="UniProtKB-KW"/>
</dbReference>
<dbReference type="Gene3D" id="2.30.38.10">
    <property type="entry name" value="Luciferase, Domain 3"/>
    <property type="match status" value="2"/>
</dbReference>
<dbReference type="InterPro" id="IPR010071">
    <property type="entry name" value="AA_adenyl_dom"/>
</dbReference>
<dbReference type="GO" id="GO:0031177">
    <property type="term" value="F:phosphopantetheine binding"/>
    <property type="evidence" value="ECO:0007669"/>
    <property type="project" value="InterPro"/>
</dbReference>
<dbReference type="SMART" id="SM00823">
    <property type="entry name" value="PKS_PP"/>
    <property type="match status" value="2"/>
</dbReference>
<dbReference type="InterPro" id="IPR000873">
    <property type="entry name" value="AMP-dep_synth/lig_dom"/>
</dbReference>
<evidence type="ECO:0000259" key="5">
    <source>
        <dbReference type="PROSITE" id="PS50075"/>
    </source>
</evidence>
<dbReference type="SUPFAM" id="SSF52777">
    <property type="entry name" value="CoA-dependent acyltransferases"/>
    <property type="match status" value="5"/>
</dbReference>
<dbReference type="Pfam" id="PF00501">
    <property type="entry name" value="AMP-binding"/>
    <property type="match status" value="2"/>
</dbReference>
<keyword evidence="1" id="KW-0596">Phosphopantetheine</keyword>
<dbReference type="PROSITE" id="PS50075">
    <property type="entry name" value="CARRIER"/>
    <property type="match status" value="2"/>
</dbReference>
<dbReference type="PROSITE" id="PS00012">
    <property type="entry name" value="PHOSPHOPANTETHEINE"/>
    <property type="match status" value="2"/>
</dbReference>
<accession>A0AAJ0CEC1</accession>
<dbReference type="InterPro" id="IPR020845">
    <property type="entry name" value="AMP-binding_CS"/>
</dbReference>
<evidence type="ECO:0000256" key="4">
    <source>
        <dbReference type="ARBA" id="ARBA00022737"/>
    </source>
</evidence>
<feature type="domain" description="Carrier" evidence="5">
    <location>
        <begin position="2288"/>
        <end position="2362"/>
    </location>
</feature>
<organism evidence="6 7">
    <name type="scientific">Conoideocrella luteorostrata</name>
    <dbReference type="NCBI Taxonomy" id="1105319"/>
    <lineage>
        <taxon>Eukaryota</taxon>
        <taxon>Fungi</taxon>
        <taxon>Dikarya</taxon>
        <taxon>Ascomycota</taxon>
        <taxon>Pezizomycotina</taxon>
        <taxon>Sordariomycetes</taxon>
        <taxon>Hypocreomycetidae</taxon>
        <taxon>Hypocreales</taxon>
        <taxon>Clavicipitaceae</taxon>
        <taxon>Conoideocrella</taxon>
    </lineage>
</organism>
<sequence>MIDQEDQLAYWVRQLADSSPAELLTDRSRPALPSSNANYVSVEINRTVHERLQLFAHAQQTTPSVVILAAFRAAHYRLIGSEDATIGILTVPPDKHRIEDETDASTISHCMRITVNSSDTFEALVSQVRATTVAAQANQDVSFKRLVSRLIPKWKDASRHPLVQLAFVLHPEPEPDEKRLKTTIMQAPCTAENTYLDAELHLFQGPDKITGYLVFTTDLFEKVTIQCLRDIFQEVLRRGLEQPQALVETLPLLDGLDQLHRLSMLEIESTDFPRDSSIVDIFQEQVYACPDRVAVKDATSQLTYAELDQQSDKLAHWLHQKHLAAETPIGVLAPRSCEAIVSFFGILKANLAYLPLDVNVPIVRIEAILSAIPAEKLVLLGADVNVSDNLADAQLLRIHNVLDQYVDVKCTEVITKPTATNLAYVIFTSGSTGKPKGVMVEHRGVVRLVKHCNYVTALPQRPRIAHLANLAFDASIWEICSAMLNGGTLICVEQSTLLDIPKLEAVITRETVEVMTLSPAMLKMILVSIPDMLCPLHVLFMAGDRLDSEDANRVRSLLKGRAYNLYGPSENTVGSTIHRLSNDDPFTNGTPIGRSINNSGAYVMDPQQKLVSIGVLGELVLTGDGLARGYTNPALDSGRFVEVVIEGQLTRAYRTGDRVRWRPIDGLLEFFGRIDNQIKIRGYRVELAEVEHVILKDTSVNDAAVVLRSSGDEESEIVGFVTTRGSHRTLHGSQMREVAMRIRKRLQNLLPTYMIPAQIIVLQEMPLNASSKVDRKELSRKAQIAPRFKPSEASYTGPRNEVEAALCEELTAMLGFKVSVSDNFFELGGHSLMATKLAARVSRRLGTRISVKDIFDHPVMADLADYMRLNPALRSSIASLQYVGPTEQSFAQGRLWFLDQLNLHASWYLIPLAVRLHGHLNKPALKRALDALVQRHETLRTTFKSHDGVGLQVVHADMLTELRDIDMSGEDTSSHLLTLQREQMAPFDLASEPGWRVSLLQLGKDDYILSIVMHHIISDGWSIDILRQELDRFYTVALRGDDPLSSVDTLHIQYRDFSLWQRQEEQAEEHERQLTYWTQQLAGSSPAEIPVDYPRPALLSGEAGVVELTINGALYRSLQTFSRSRQTTPFTLLLTAFRISHFRLTGSEDALIGMPIANRNRPELESMIGFFVNTQCIRITVSYEDTFETLVRQVRATTLEAQVNQDVPFERVVSALLPRLRDLSKTPLVQLDFVLHSQIGLDKIHLEGLHAEPIPRPATTRADVEFHMFEGIESMTGQVLFASDLFKIETIQNMVDVFQEVLRRGLEEPQMPIISLPLVGGLRRLRDMGLLETNRTNYPRESSIVDIFHEQVYAYPNVIAVKDTMSQLTYAELDQQSNKLAYWLRQRRMTAEALVGVLAPRSCETITTFLGILKAGLAYLPLDTKAPINRIQVILSSIPGNKLVLIGKDIPVPDASLADVDLVRIGEILNQYDQSGIVDWTLRPSATSLAYVIFTSGSTGIPKGVMVEHRGVVRLVRSSLYMQKLPTAPRVAHSANLAFDTSVWEIYTALLNGGTLVCLDVSTVLDIGVMEALFLRERIQAASIPPALLKLCLAAYPAMFSTLDVLLSGGDRLEPKDALKAQALVKGCVFNAYGPTENTVDSVQYRISNNDLFTNGTPIGRSINNSGAYVMDPQQKLVSMGVLGELVLTGDGLARGYTNPALDSGRFVEVVIEGQLTRAYRTGDRARWRPIDGLLEFFGRIDNQIKIRGYRVELAEVEHVILKDTLVDDAAVVLRSSEDEESEMVGFVTTREGESTPQEDVCDQLDGWEGHFESCVYTDIDTINETAIGRDFYSWTSMYNGSVIDKTEMQEWLDDTMHTLIDGTEAGDVLEIGTGTGMILFNLGGGLRSYIGLEPAKSAATFVNNIIKSNPSLAGKAQVHVGSASDLYLIDKLDPDLIVLNSVIQYFPSPDYLTEVIDSLIHLPRVKRLFFGDVRSFALNNEFLASRALYKLGRTASKSDVRREILELEEQEEELLIDPAYFTALAGIYPGRVHHVEILPKRMKATNELSSFRYTAVVHLRDTQHSTLPTRTIAADTWIDFQSSQMDRQALLHILRSSCDTLVFAFATIPNSKIVAHRHIIESLRSDEDISRGTENEKAWIQAAEHEARHCYALSAWDLVQIGEQTGFSVELSWARQRSHHGALDVIFHRFPTSTKGTRVMFKFPTEVSNQSAEVLTNRPLRRRQWLQLGTQIHKRLQNHLPTYMIPAQIIVLQEMPLNASNKVDRKELSRKAQIAPRFKPSEASYTEPRNKVETALCEELAAVLRFKVGVSDNFFELGGHSLMATKLAARVSRRLGTRISVKDIFDHPVMADLATELQLRKSRNPIPVTGPSRSQQISPFVLLSSNNPETFVRDIVRSQIRKHHSGAVLDVYPVTHTQQIYLHDSLTGLPRAPSLFFTDFPSGSDINSLRSACEALVQRFDIFRTVFLFSSGQYYQVVLDALDVPIEIVSCDGDITDATMAIADEDNQLPLVVGRSFLRITLLQKPNSTKRVLLRMSHALYDGLSLENILRSLHVLSKGGSLPAAPRFVQYMSGMVENRKAGYNHWRSLLQHSSMTQIPAAHSAQPNNDGIWYMEKRIDVVAPSKPKCGITQATIFTTACAQLLANHFGLRDVVFGRDVSGRQCLPFDSEAIVGPCTNTVPVRLNIGGDTSPLLLLQKVQNQYLDCLSFETLGLDEIRKNCTDWPETVTQYGCCTAYHNFNVNPESRIQNQRIQLYDMRPETWIDRSPIYDMEMEAYPSSDQRYLRITVQISRRICDKNITKKLLDDLCKHFTVLVSKLY</sequence>
<dbReference type="Gene3D" id="3.40.50.980">
    <property type="match status" value="4"/>
</dbReference>
<keyword evidence="4" id="KW-0677">Repeat</keyword>
<dbReference type="GO" id="GO:0005737">
    <property type="term" value="C:cytoplasm"/>
    <property type="evidence" value="ECO:0007669"/>
    <property type="project" value="TreeGrafter"/>
</dbReference>
<dbReference type="NCBIfam" id="NF003417">
    <property type="entry name" value="PRK04813.1"/>
    <property type="match status" value="3"/>
</dbReference>
<keyword evidence="7" id="KW-1185">Reference proteome</keyword>
<name>A0AAJ0CEC1_9HYPO</name>
<comment type="caution">
    <text evidence="6">The sequence shown here is derived from an EMBL/GenBank/DDBJ whole genome shotgun (WGS) entry which is preliminary data.</text>
</comment>
<dbReference type="InterPro" id="IPR020806">
    <property type="entry name" value="PKS_PP-bd"/>
</dbReference>
<dbReference type="PANTHER" id="PTHR45527:SF1">
    <property type="entry name" value="FATTY ACID SYNTHASE"/>
    <property type="match status" value="1"/>
</dbReference>
<dbReference type="SUPFAM" id="SSF53335">
    <property type="entry name" value="S-adenosyl-L-methionine-dependent methyltransferases"/>
    <property type="match status" value="1"/>
</dbReference>
<dbReference type="InterPro" id="IPR006162">
    <property type="entry name" value="Ppantetheine_attach_site"/>
</dbReference>
<dbReference type="Gene3D" id="3.30.300.30">
    <property type="match status" value="3"/>
</dbReference>
<dbReference type="NCBIfam" id="TIGR01733">
    <property type="entry name" value="AA-adenyl-dom"/>
    <property type="match status" value="2"/>
</dbReference>
<dbReference type="Gene3D" id="3.30.559.30">
    <property type="entry name" value="Nonribosomal peptide synthetase, condensation domain"/>
    <property type="match status" value="3"/>
</dbReference>
<dbReference type="Gene3D" id="1.10.1200.10">
    <property type="entry name" value="ACP-like"/>
    <property type="match status" value="2"/>
</dbReference>
<dbReference type="Gene3D" id="3.40.50.150">
    <property type="entry name" value="Vaccinia Virus protein VP39"/>
    <property type="match status" value="1"/>
</dbReference>
<dbReference type="Pfam" id="PF13193">
    <property type="entry name" value="AMP-binding_C"/>
    <property type="match status" value="1"/>
</dbReference>
<dbReference type="CDD" id="cd02440">
    <property type="entry name" value="AdoMet_MTases"/>
    <property type="match status" value="1"/>
</dbReference>
<dbReference type="CDD" id="cd05930">
    <property type="entry name" value="A_NRPS"/>
    <property type="match status" value="2"/>
</dbReference>
<gene>
    <name evidence="6" type="ORF">QQS21_010947</name>
</gene>
<dbReference type="SUPFAM" id="SSF47336">
    <property type="entry name" value="ACP-like"/>
    <property type="match status" value="2"/>
</dbReference>